<accession>A0A418WHS9</accession>
<protein>
    <submittedName>
        <fullName evidence="2">Uncharacterized protein</fullName>
    </submittedName>
</protein>
<dbReference type="AlphaFoldDB" id="A0A418WHS9"/>
<feature type="transmembrane region" description="Helical" evidence="1">
    <location>
        <begin position="67"/>
        <end position="87"/>
    </location>
</feature>
<feature type="transmembrane region" description="Helical" evidence="1">
    <location>
        <begin position="107"/>
        <end position="125"/>
    </location>
</feature>
<comment type="caution">
    <text evidence="2">The sequence shown here is derived from an EMBL/GenBank/DDBJ whole genome shotgun (WGS) entry which is preliminary data.</text>
</comment>
<dbReference type="EMBL" id="QYUK01000011">
    <property type="protein sequence ID" value="RJF89597.1"/>
    <property type="molecule type" value="Genomic_DNA"/>
</dbReference>
<keyword evidence="1" id="KW-0812">Transmembrane</keyword>
<name>A0A418WHS9_9PROT</name>
<keyword evidence="3" id="KW-1185">Reference proteome</keyword>
<dbReference type="Proteomes" id="UP000284605">
    <property type="component" value="Unassembled WGS sequence"/>
</dbReference>
<proteinExistence type="predicted"/>
<gene>
    <name evidence="2" type="ORF">D3874_23660</name>
</gene>
<feature type="transmembrane region" description="Helical" evidence="1">
    <location>
        <begin position="38"/>
        <end position="60"/>
    </location>
</feature>
<sequence>MMPFAHAGGAALALICAPLGIAALSPALIAGRGFTGTLLLGLFPLGALTAAYGALAAIYGGDPTQPFAGLLGSAGIDPALGLTWVALAPVTVPLLWRAVTMPSPDRLILAGLLAAPALAALLHGLGGGTVTPGQIAGPAAVVAGLAHHRSPTLLVLSWGLLLLAGSSPGTAPC</sequence>
<evidence type="ECO:0000313" key="2">
    <source>
        <dbReference type="EMBL" id="RJF89597.1"/>
    </source>
</evidence>
<evidence type="ECO:0000313" key="3">
    <source>
        <dbReference type="Proteomes" id="UP000284605"/>
    </source>
</evidence>
<reference evidence="2 3" key="1">
    <citation type="submission" date="2018-09" db="EMBL/GenBank/DDBJ databases">
        <authorList>
            <person name="Zhu H."/>
        </authorList>
    </citation>
    <scope>NUCLEOTIDE SEQUENCE [LARGE SCALE GENOMIC DNA]</scope>
    <source>
        <strain evidence="2 3">K1W22B-8</strain>
    </source>
</reference>
<keyword evidence="1" id="KW-1133">Transmembrane helix</keyword>
<organism evidence="2 3">
    <name type="scientific">Oleomonas cavernae</name>
    <dbReference type="NCBI Taxonomy" id="2320859"/>
    <lineage>
        <taxon>Bacteria</taxon>
        <taxon>Pseudomonadati</taxon>
        <taxon>Pseudomonadota</taxon>
        <taxon>Alphaproteobacteria</taxon>
        <taxon>Acetobacterales</taxon>
        <taxon>Acetobacteraceae</taxon>
        <taxon>Oleomonas</taxon>
    </lineage>
</organism>
<keyword evidence="1" id="KW-0472">Membrane</keyword>
<evidence type="ECO:0000256" key="1">
    <source>
        <dbReference type="SAM" id="Phobius"/>
    </source>
</evidence>